<proteinExistence type="predicted"/>
<dbReference type="GO" id="GO:0140359">
    <property type="term" value="F:ABC-type transporter activity"/>
    <property type="evidence" value="ECO:0007669"/>
    <property type="project" value="InterPro"/>
</dbReference>
<evidence type="ECO:0000313" key="2">
    <source>
        <dbReference type="EMBL" id="GAA5051006.1"/>
    </source>
</evidence>
<dbReference type="RefSeq" id="WP_227777688.1">
    <property type="nucleotide sequence ID" value="NZ_BAABKX010000008.1"/>
</dbReference>
<evidence type="ECO:0000313" key="3">
    <source>
        <dbReference type="Proteomes" id="UP001501729"/>
    </source>
</evidence>
<dbReference type="Proteomes" id="UP001501729">
    <property type="component" value="Unassembled WGS sequence"/>
</dbReference>
<sequence>MSWAVVARKDFEDAARSKMLWAITALFVLATAGGMYAVSMVNDNYTAKQTVGFLSSPATLIVPLAALVVAYLAIAGERESGSIKLLLGLPHTRRDVVLGKLIGRSAVVGVATIIAFVAGAIVLLVRYGSFPVTELLVQGIVTLLFGLVFVGIAIGFSSMTATRSRAMAGAIGLYFLFQLGWSIIPMGAYYLLEGGIPNPMDGFPPWYLLLQILNPANAYVVVANFLTNPGGQNMYQSLVTGDAPFYLEGWFALVILFVWLLLPVSLGYLRFRSVDLS</sequence>
<keyword evidence="1" id="KW-0812">Transmembrane</keyword>
<feature type="transmembrane region" description="Helical" evidence="1">
    <location>
        <begin position="101"/>
        <end position="123"/>
    </location>
</feature>
<organism evidence="2 3">
    <name type="scientific">Haladaptatus pallidirubidus</name>
    <dbReference type="NCBI Taxonomy" id="1008152"/>
    <lineage>
        <taxon>Archaea</taxon>
        <taxon>Methanobacteriati</taxon>
        <taxon>Methanobacteriota</taxon>
        <taxon>Stenosarchaea group</taxon>
        <taxon>Halobacteria</taxon>
        <taxon>Halobacteriales</taxon>
        <taxon>Haladaptataceae</taxon>
        <taxon>Haladaptatus</taxon>
    </lineage>
</organism>
<accession>A0AAV3UI11</accession>
<dbReference type="Pfam" id="PF12679">
    <property type="entry name" value="ABC2_membrane_2"/>
    <property type="match status" value="1"/>
</dbReference>
<feature type="transmembrane region" description="Helical" evidence="1">
    <location>
        <begin position="250"/>
        <end position="269"/>
    </location>
</feature>
<keyword evidence="1" id="KW-0472">Membrane</keyword>
<dbReference type="EMBL" id="BAABKX010000008">
    <property type="protein sequence ID" value="GAA5051006.1"/>
    <property type="molecule type" value="Genomic_DNA"/>
</dbReference>
<dbReference type="AlphaFoldDB" id="A0AAV3UI11"/>
<comment type="caution">
    <text evidence="2">The sequence shown here is derived from an EMBL/GenBank/DDBJ whole genome shotgun (WGS) entry which is preliminary data.</text>
</comment>
<feature type="transmembrane region" description="Helical" evidence="1">
    <location>
        <begin position="135"/>
        <end position="156"/>
    </location>
</feature>
<dbReference type="PANTHER" id="PTHR43471">
    <property type="entry name" value="ABC TRANSPORTER PERMEASE"/>
    <property type="match status" value="1"/>
</dbReference>
<feature type="transmembrane region" description="Helical" evidence="1">
    <location>
        <begin position="51"/>
        <end position="74"/>
    </location>
</feature>
<feature type="transmembrane region" description="Helical" evidence="1">
    <location>
        <begin position="20"/>
        <end position="39"/>
    </location>
</feature>
<dbReference type="PANTHER" id="PTHR43471:SF1">
    <property type="entry name" value="ABC TRANSPORTER PERMEASE PROTEIN NOSY-RELATED"/>
    <property type="match status" value="1"/>
</dbReference>
<name>A0AAV3UI11_9EURY</name>
<feature type="transmembrane region" description="Helical" evidence="1">
    <location>
        <begin position="168"/>
        <end position="192"/>
    </location>
</feature>
<reference evidence="2 3" key="1">
    <citation type="journal article" date="2019" name="Int. J. Syst. Evol. Microbiol.">
        <title>The Global Catalogue of Microorganisms (GCM) 10K type strain sequencing project: providing services to taxonomists for standard genome sequencing and annotation.</title>
        <authorList>
            <consortium name="The Broad Institute Genomics Platform"/>
            <consortium name="The Broad Institute Genome Sequencing Center for Infectious Disease"/>
            <person name="Wu L."/>
            <person name="Ma J."/>
        </authorList>
    </citation>
    <scope>NUCLEOTIDE SEQUENCE [LARGE SCALE GENOMIC DNA]</scope>
    <source>
        <strain evidence="2 3">JCM 17504</strain>
    </source>
</reference>
<keyword evidence="3" id="KW-1185">Reference proteome</keyword>
<protein>
    <submittedName>
        <fullName evidence="2">ABC transporter permease</fullName>
    </submittedName>
</protein>
<keyword evidence="1" id="KW-1133">Transmembrane helix</keyword>
<gene>
    <name evidence="2" type="ORF">GCM10025751_25760</name>
</gene>
<dbReference type="GeneID" id="68615984"/>
<evidence type="ECO:0000256" key="1">
    <source>
        <dbReference type="SAM" id="Phobius"/>
    </source>
</evidence>
<dbReference type="GO" id="GO:0005886">
    <property type="term" value="C:plasma membrane"/>
    <property type="evidence" value="ECO:0007669"/>
    <property type="project" value="UniProtKB-SubCell"/>
</dbReference>